<dbReference type="InterPro" id="IPR010404">
    <property type="entry name" value="CpcT/CpeT"/>
</dbReference>
<accession>A0A0B7BHE4</accession>
<gene>
    <name evidence="1" type="primary">ORF183643</name>
</gene>
<dbReference type="EMBL" id="HACG01044700">
    <property type="protein sequence ID" value="CEK91565.1"/>
    <property type="molecule type" value="Transcribed_RNA"/>
</dbReference>
<name>A0A0B7BHE4_9EUPU</name>
<sequence length="231" mass="25292">PFFLGCCSTISDMKSFTRYSMALVTFCVLVGQISAGDFKSDFLNTFNGVFTNKEQLTHVAPNSTTAINVKVTFVPVKVSKLRGSVIYVELLVNEQVIDRDLWSVSFNRDQVVSIRIYKITSTAKSGDFDRDAVLGALKSKDLHSNKDCVGTFVQLPNGWFLGGLPKCSDDAIGKYPMYLGIATCSGILFNYPPITTESTPTIPVAVTREGERYPVPGIPASYSNPCDSKNQ</sequence>
<protein>
    <submittedName>
        <fullName evidence="1">Uncharacterized protein</fullName>
    </submittedName>
</protein>
<dbReference type="AlphaFoldDB" id="A0A0B7BHE4"/>
<dbReference type="Pfam" id="PF06206">
    <property type="entry name" value="CpeT"/>
    <property type="match status" value="1"/>
</dbReference>
<organism evidence="1">
    <name type="scientific">Arion vulgaris</name>
    <dbReference type="NCBI Taxonomy" id="1028688"/>
    <lineage>
        <taxon>Eukaryota</taxon>
        <taxon>Metazoa</taxon>
        <taxon>Spiralia</taxon>
        <taxon>Lophotrochozoa</taxon>
        <taxon>Mollusca</taxon>
        <taxon>Gastropoda</taxon>
        <taxon>Heterobranchia</taxon>
        <taxon>Euthyneura</taxon>
        <taxon>Panpulmonata</taxon>
        <taxon>Eupulmonata</taxon>
        <taxon>Stylommatophora</taxon>
        <taxon>Helicina</taxon>
        <taxon>Arionoidea</taxon>
        <taxon>Arionidae</taxon>
        <taxon>Arion</taxon>
    </lineage>
</organism>
<reference evidence="1" key="1">
    <citation type="submission" date="2014-12" db="EMBL/GenBank/DDBJ databases">
        <title>Insight into the proteome of Arion vulgaris.</title>
        <authorList>
            <person name="Aradska J."/>
            <person name="Bulat T."/>
            <person name="Smidak R."/>
            <person name="Sarate P."/>
            <person name="Gangsoo J."/>
            <person name="Sialana F."/>
            <person name="Bilban M."/>
            <person name="Lubec G."/>
        </authorList>
    </citation>
    <scope>NUCLEOTIDE SEQUENCE</scope>
    <source>
        <tissue evidence="1">Skin</tissue>
    </source>
</reference>
<dbReference type="GO" id="GO:0016829">
    <property type="term" value="F:lyase activity"/>
    <property type="evidence" value="ECO:0007669"/>
    <property type="project" value="InterPro"/>
</dbReference>
<dbReference type="Gene3D" id="2.40.128.590">
    <property type="entry name" value="CpcT/CpeT domain"/>
    <property type="match status" value="1"/>
</dbReference>
<dbReference type="InterPro" id="IPR038672">
    <property type="entry name" value="CpcT/CpeT_sf"/>
</dbReference>
<feature type="non-terminal residue" evidence="1">
    <location>
        <position position="1"/>
    </location>
</feature>
<evidence type="ECO:0000313" key="1">
    <source>
        <dbReference type="EMBL" id="CEK91565.1"/>
    </source>
</evidence>
<proteinExistence type="predicted"/>